<gene>
    <name evidence="1" type="ORF">GXW80_20375</name>
</gene>
<protein>
    <submittedName>
        <fullName evidence="1">Phage tail assembly chaperone</fullName>
    </submittedName>
</protein>
<comment type="caution">
    <text evidence="1">The sequence shown here is derived from an EMBL/GenBank/DDBJ whole genome shotgun (WGS) entry which is preliminary data.</text>
</comment>
<evidence type="ECO:0000313" key="1">
    <source>
        <dbReference type="EMBL" id="NEV13352.1"/>
    </source>
</evidence>
<evidence type="ECO:0000313" key="2">
    <source>
        <dbReference type="Proteomes" id="UP000471190"/>
    </source>
</evidence>
<dbReference type="InterPro" id="IPR019056">
    <property type="entry name" value="Phage_TAC_6"/>
</dbReference>
<reference evidence="1 2" key="1">
    <citation type="submission" date="2020-02" db="EMBL/GenBank/DDBJ databases">
        <title>Draft genome sequence of Rhizobium tropici.</title>
        <authorList>
            <person name="Khayi S."/>
            <person name="Jemo M."/>
        </authorList>
    </citation>
    <scope>NUCLEOTIDE SEQUENCE [LARGE SCALE GENOMIC DNA]</scope>
    <source>
        <strain evidence="1 2">A12</strain>
    </source>
</reference>
<dbReference type="EMBL" id="JAADZA010000025">
    <property type="protein sequence ID" value="NEV13352.1"/>
    <property type="molecule type" value="Genomic_DNA"/>
</dbReference>
<proteinExistence type="predicted"/>
<dbReference type="Pfam" id="PF09550">
    <property type="entry name" value="Phage_TAC_6"/>
    <property type="match status" value="1"/>
</dbReference>
<dbReference type="AlphaFoldDB" id="A0A6P1CB01"/>
<name>A0A6P1CB01_RHITR</name>
<sequence>MRTGIGGLGWRPSDFWAATLTEFFEAIRGYNDANGAEEDAGAPTDNEMAGLLAKYGG</sequence>
<organism evidence="1 2">
    <name type="scientific">Rhizobium tropici</name>
    <dbReference type="NCBI Taxonomy" id="398"/>
    <lineage>
        <taxon>Bacteria</taxon>
        <taxon>Pseudomonadati</taxon>
        <taxon>Pseudomonadota</taxon>
        <taxon>Alphaproteobacteria</taxon>
        <taxon>Hyphomicrobiales</taxon>
        <taxon>Rhizobiaceae</taxon>
        <taxon>Rhizobium/Agrobacterium group</taxon>
        <taxon>Rhizobium</taxon>
    </lineage>
</organism>
<accession>A0A6P1CB01</accession>
<dbReference type="Proteomes" id="UP000471190">
    <property type="component" value="Unassembled WGS sequence"/>
</dbReference>